<dbReference type="SUPFAM" id="SSF48452">
    <property type="entry name" value="TPR-like"/>
    <property type="match status" value="1"/>
</dbReference>
<dbReference type="PROSITE" id="PS00622">
    <property type="entry name" value="HTH_LUXR_1"/>
    <property type="match status" value="1"/>
</dbReference>
<dbReference type="InterPro" id="IPR039420">
    <property type="entry name" value="WalR-like"/>
</dbReference>
<name>A0A3S9M0T6_9ACTN</name>
<dbReference type="PROSITE" id="PS50043">
    <property type="entry name" value="HTH_LUXR_2"/>
    <property type="match status" value="1"/>
</dbReference>
<dbReference type="GO" id="GO:0006355">
    <property type="term" value="P:regulation of DNA-templated transcription"/>
    <property type="evidence" value="ECO:0007669"/>
    <property type="project" value="InterPro"/>
</dbReference>
<reference evidence="3 4" key="1">
    <citation type="journal article" date="2019" name="Int. J. Syst. Evol. Microbiol.">
        <title>Streptomyces cyaneochromogenes sp. nov., a blue pigment-producing actinomycete from manganese-contaminated soil.</title>
        <authorList>
            <person name="Tang X."/>
            <person name="Zhao J."/>
            <person name="Li K."/>
            <person name="Chen Z."/>
            <person name="Sun Y."/>
            <person name="Gao J."/>
        </authorList>
    </citation>
    <scope>NUCLEOTIDE SEQUENCE [LARGE SCALE GENOMIC DNA]</scope>
    <source>
        <strain evidence="3 4">MK-45</strain>
    </source>
</reference>
<dbReference type="PANTHER" id="PTHR43214:SF43">
    <property type="entry name" value="TWO-COMPONENT RESPONSE REGULATOR"/>
    <property type="match status" value="1"/>
</dbReference>
<dbReference type="InterPro" id="IPR036388">
    <property type="entry name" value="WH-like_DNA-bd_sf"/>
</dbReference>
<dbReference type="RefSeq" id="WP_126388847.1">
    <property type="nucleotide sequence ID" value="NZ_CP034539.1"/>
</dbReference>
<dbReference type="PANTHER" id="PTHR43214">
    <property type="entry name" value="TWO-COMPONENT RESPONSE REGULATOR"/>
    <property type="match status" value="1"/>
</dbReference>
<dbReference type="SUPFAM" id="SSF46894">
    <property type="entry name" value="C-terminal effector domain of the bipartite response regulators"/>
    <property type="match status" value="1"/>
</dbReference>
<dbReference type="Gene3D" id="1.10.10.10">
    <property type="entry name" value="Winged helix-like DNA-binding domain superfamily/Winged helix DNA-binding domain"/>
    <property type="match status" value="1"/>
</dbReference>
<dbReference type="InterPro" id="IPR000792">
    <property type="entry name" value="Tscrpt_reg_LuxR_C"/>
</dbReference>
<dbReference type="InterPro" id="IPR011990">
    <property type="entry name" value="TPR-like_helical_dom_sf"/>
</dbReference>
<accession>A0A3S9M0T6</accession>
<dbReference type="Pfam" id="PF00196">
    <property type="entry name" value="GerE"/>
    <property type="match status" value="1"/>
</dbReference>
<protein>
    <submittedName>
        <fullName evidence="3">LuxR family transcriptional regulator</fullName>
    </submittedName>
</protein>
<feature type="domain" description="HTH luxR-type" evidence="2">
    <location>
        <begin position="494"/>
        <end position="559"/>
    </location>
</feature>
<sequence length="561" mass="61203">MTERTIDRAAAHTLRQARDAAAGEAWATAYRLLGSLDAGCLTPDDCAAFADAAWWTSRIEESIVQRMRAYSGYVAEGADRQAGHMAWLLCYEHQLAGRTALAAGWLRRARRHLRGEPECVEQCYLAWMDAEDAQERGAFDEAMAAARRMAGIARRCGSPDLLAMSVQAQAGVLVSQGRLRDGLDLLDDAMCSAMAGELSSFFTGWTYCLGLQQAMACIDLERAAEWTDAAMRWCATMPEENNYRGLCRVHRVQVLELRGNWPEALTEAERTRAELLPYERRTAAEAVYLVGQIQRRRGELAAAEESYDRTHELGRDPHPGLALLRLAQGKADASAAALRLALTSGAEGEPRGGGLERCRLLAAQVEVSLALGRTAEARAAAEELRSLALDWQRRCGSEATLLHASASAACGAVAFAARDLDRALPLLRRSLALWLELRVPYEAAQVRMTLAAADRAAGDVEGARMELRAAEQAFRQLGAVPDARRAAALLADVRRRRPGGLTEREIQVLRLVAAGRTNRAIAAELVISEHTVARHLNNIFAKLDVSSRAAATAYAYRQGLA</sequence>
<dbReference type="InterPro" id="IPR016032">
    <property type="entry name" value="Sig_transdc_resp-reg_C-effctor"/>
</dbReference>
<gene>
    <name evidence="3" type="ORF">EJ357_04560</name>
</gene>
<dbReference type="EMBL" id="CP034539">
    <property type="protein sequence ID" value="AZQ32804.1"/>
    <property type="molecule type" value="Genomic_DNA"/>
</dbReference>
<dbReference type="AlphaFoldDB" id="A0A3S9M0T6"/>
<evidence type="ECO:0000313" key="4">
    <source>
        <dbReference type="Proteomes" id="UP000280298"/>
    </source>
</evidence>
<dbReference type="SMART" id="SM00421">
    <property type="entry name" value="HTH_LUXR"/>
    <property type="match status" value="1"/>
</dbReference>
<dbReference type="Proteomes" id="UP000280298">
    <property type="component" value="Chromosome"/>
</dbReference>
<keyword evidence="1" id="KW-0238">DNA-binding</keyword>
<dbReference type="CDD" id="cd06170">
    <property type="entry name" value="LuxR_C_like"/>
    <property type="match status" value="1"/>
</dbReference>
<dbReference type="GO" id="GO:0003677">
    <property type="term" value="F:DNA binding"/>
    <property type="evidence" value="ECO:0007669"/>
    <property type="project" value="UniProtKB-KW"/>
</dbReference>
<dbReference type="KEGG" id="scya:EJ357_04560"/>
<keyword evidence="4" id="KW-1185">Reference proteome</keyword>
<evidence type="ECO:0000259" key="2">
    <source>
        <dbReference type="PROSITE" id="PS50043"/>
    </source>
</evidence>
<dbReference type="Gene3D" id="1.25.40.10">
    <property type="entry name" value="Tetratricopeptide repeat domain"/>
    <property type="match status" value="1"/>
</dbReference>
<proteinExistence type="predicted"/>
<dbReference type="PRINTS" id="PR00038">
    <property type="entry name" value="HTHLUXR"/>
</dbReference>
<evidence type="ECO:0000256" key="1">
    <source>
        <dbReference type="ARBA" id="ARBA00023125"/>
    </source>
</evidence>
<organism evidence="3 4">
    <name type="scientific">Streptomyces cyaneochromogenes</name>
    <dbReference type="NCBI Taxonomy" id="2496836"/>
    <lineage>
        <taxon>Bacteria</taxon>
        <taxon>Bacillati</taxon>
        <taxon>Actinomycetota</taxon>
        <taxon>Actinomycetes</taxon>
        <taxon>Kitasatosporales</taxon>
        <taxon>Streptomycetaceae</taxon>
        <taxon>Streptomyces</taxon>
    </lineage>
</organism>
<dbReference type="OrthoDB" id="27092at2"/>
<evidence type="ECO:0000313" key="3">
    <source>
        <dbReference type="EMBL" id="AZQ32804.1"/>
    </source>
</evidence>